<evidence type="ECO:0000313" key="2">
    <source>
        <dbReference type="EMBL" id="OLQ10050.1"/>
    </source>
</evidence>
<feature type="region of interest" description="Disordered" evidence="1">
    <location>
        <begin position="252"/>
        <end position="333"/>
    </location>
</feature>
<dbReference type="OrthoDB" id="10573491at2759"/>
<dbReference type="AlphaFoldDB" id="A0A1Q9ERK6"/>
<feature type="region of interest" description="Disordered" evidence="1">
    <location>
        <begin position="131"/>
        <end position="184"/>
    </location>
</feature>
<comment type="caution">
    <text evidence="2">The sequence shown here is derived from an EMBL/GenBank/DDBJ whole genome shotgun (WGS) entry which is preliminary data.</text>
</comment>
<reference evidence="2 3" key="1">
    <citation type="submission" date="2016-02" db="EMBL/GenBank/DDBJ databases">
        <title>Genome analysis of coral dinoflagellate symbionts highlights evolutionary adaptations to a symbiotic lifestyle.</title>
        <authorList>
            <person name="Aranda M."/>
            <person name="Li Y."/>
            <person name="Liew Y.J."/>
            <person name="Baumgarten S."/>
            <person name="Simakov O."/>
            <person name="Wilson M."/>
            <person name="Piel J."/>
            <person name="Ashoor H."/>
            <person name="Bougouffa S."/>
            <person name="Bajic V.B."/>
            <person name="Ryu T."/>
            <person name="Ravasi T."/>
            <person name="Bayer T."/>
            <person name="Micklem G."/>
            <person name="Kim H."/>
            <person name="Bhak J."/>
            <person name="Lajeunesse T.C."/>
            <person name="Voolstra C.R."/>
        </authorList>
    </citation>
    <scope>NUCLEOTIDE SEQUENCE [LARGE SCALE GENOMIC DNA]</scope>
    <source>
        <strain evidence="2 3">CCMP2467</strain>
    </source>
</reference>
<dbReference type="EMBL" id="LSRX01000085">
    <property type="protein sequence ID" value="OLQ10050.1"/>
    <property type="molecule type" value="Genomic_DNA"/>
</dbReference>
<evidence type="ECO:0000313" key="3">
    <source>
        <dbReference type="Proteomes" id="UP000186817"/>
    </source>
</evidence>
<accession>A0A1Q9ERK6</accession>
<sequence>MLFLKFPFAYSIIPRPAAPFFRLATSSRIEEGTMEEIAAMLKDVELLKASVAEEAPQTQHPSLVGAPSVANAKHSAKVAEMLSKDALSMEEQDETTSFWSSLMPKSGVMWKETDFWGDMALELRRSQFLGQDPSAHHSRPATTPADVSGFSLLRPHRAPSPYSGPVGGRFRRRDPRIERDIQKRRERAFRGGDVSLGRAFIEIHMPASVVLREDIVRADAAQHAATELIKSQDRRKEASKYSHRLVRKVTRSASLYSNARKENKASRRRASNRTSEARADGDVEDVQLMLRRRERRSSLLGERPAQEREEVDPMRFPARDEDDPMSMCEFMAE</sequence>
<feature type="compositionally biased region" description="Basic and acidic residues" evidence="1">
    <location>
        <begin position="304"/>
        <end position="319"/>
    </location>
</feature>
<proteinExistence type="predicted"/>
<gene>
    <name evidence="2" type="ORF">AK812_SmicGene6263</name>
</gene>
<name>A0A1Q9ERK6_SYMMI</name>
<keyword evidence="3" id="KW-1185">Reference proteome</keyword>
<evidence type="ECO:0000256" key="1">
    <source>
        <dbReference type="SAM" id="MobiDB-lite"/>
    </source>
</evidence>
<dbReference type="Proteomes" id="UP000186817">
    <property type="component" value="Unassembled WGS sequence"/>
</dbReference>
<organism evidence="2 3">
    <name type="scientific">Symbiodinium microadriaticum</name>
    <name type="common">Dinoflagellate</name>
    <name type="synonym">Zooxanthella microadriatica</name>
    <dbReference type="NCBI Taxonomy" id="2951"/>
    <lineage>
        <taxon>Eukaryota</taxon>
        <taxon>Sar</taxon>
        <taxon>Alveolata</taxon>
        <taxon>Dinophyceae</taxon>
        <taxon>Suessiales</taxon>
        <taxon>Symbiodiniaceae</taxon>
        <taxon>Symbiodinium</taxon>
    </lineage>
</organism>
<protein>
    <submittedName>
        <fullName evidence="2">Uncharacterized protein</fullName>
    </submittedName>
</protein>